<feature type="region of interest" description="Disordered" evidence="5">
    <location>
        <begin position="207"/>
        <end position="228"/>
    </location>
</feature>
<dbReference type="Proteomes" id="UP001583177">
    <property type="component" value="Unassembled WGS sequence"/>
</dbReference>
<dbReference type="InterPro" id="IPR041679">
    <property type="entry name" value="DNA2/NAM7-like_C"/>
</dbReference>
<keyword evidence="1" id="KW-0547">Nucleotide-binding</keyword>
<proteinExistence type="predicted"/>
<evidence type="ECO:0000259" key="6">
    <source>
        <dbReference type="Pfam" id="PF13087"/>
    </source>
</evidence>
<keyword evidence="2" id="KW-0378">Hydrolase</keyword>
<gene>
    <name evidence="7" type="ORF">Daus18300_006149</name>
</gene>
<accession>A0ABR3WX29</accession>
<name>A0ABR3WX29_9PEZI</name>
<evidence type="ECO:0000256" key="3">
    <source>
        <dbReference type="ARBA" id="ARBA00022806"/>
    </source>
</evidence>
<dbReference type="Gene3D" id="3.40.50.300">
    <property type="entry name" value="P-loop containing nucleotide triphosphate hydrolases"/>
    <property type="match status" value="1"/>
</dbReference>
<sequence>MLNDWPCLVLRYQRRMVLGLFDLSRDVFYLTWGLSYGMGCVLDHHPVAQRCEAWVMRKIDVRASPEGKVLLVFIHVRNSKVKYMDISRSRSNTRMLEVLVRVLNRLIQGARFGPDQIAIITPYTAQESAILQAILLTTADRAQGNERDVIIFQSANTRQSGVGFLWDESRINVISTRAKDFMIIIGDLAVDQKMPWSNKVRWLIPAGQETPEPDNSTDRVTRSQANAV</sequence>
<evidence type="ECO:0000313" key="8">
    <source>
        <dbReference type="Proteomes" id="UP001583177"/>
    </source>
</evidence>
<reference evidence="7 8" key="1">
    <citation type="journal article" date="2024" name="IMA Fungus">
        <title>IMA Genome - F19 : A genome assembly and annotation guide to empower mycologists, including annotated draft genome sequences of Ceratocystis pirilliformis, Diaporthe australafricana, Fusarium ophioides, Paecilomyces lecythidis, and Sporothrix stenoceras.</title>
        <authorList>
            <person name="Aylward J."/>
            <person name="Wilson A.M."/>
            <person name="Visagie C.M."/>
            <person name="Spraker J."/>
            <person name="Barnes I."/>
            <person name="Buitendag C."/>
            <person name="Ceriani C."/>
            <person name="Del Mar Angel L."/>
            <person name="du Plessis D."/>
            <person name="Fuchs T."/>
            <person name="Gasser K."/>
            <person name="Kramer D."/>
            <person name="Li W."/>
            <person name="Munsamy K."/>
            <person name="Piso A."/>
            <person name="Price J.L."/>
            <person name="Sonnekus B."/>
            <person name="Thomas C."/>
            <person name="van der Nest A."/>
            <person name="van Dijk A."/>
            <person name="van Heerden A."/>
            <person name="van Vuuren N."/>
            <person name="Yilmaz N."/>
            <person name="Duong T.A."/>
            <person name="van der Merwe N.A."/>
            <person name="Wingfield M.J."/>
            <person name="Wingfield B.D."/>
        </authorList>
    </citation>
    <scope>NUCLEOTIDE SEQUENCE [LARGE SCALE GENOMIC DNA]</scope>
    <source>
        <strain evidence="7 8">CMW 18300</strain>
    </source>
</reference>
<evidence type="ECO:0000256" key="4">
    <source>
        <dbReference type="ARBA" id="ARBA00022840"/>
    </source>
</evidence>
<evidence type="ECO:0000256" key="2">
    <source>
        <dbReference type="ARBA" id="ARBA00022801"/>
    </source>
</evidence>
<protein>
    <recommendedName>
        <fullName evidence="6">DNA2/NAM7 helicase-like C-terminal domain-containing protein</fullName>
    </recommendedName>
</protein>
<organism evidence="7 8">
    <name type="scientific">Diaporthe australafricana</name>
    <dbReference type="NCBI Taxonomy" id="127596"/>
    <lineage>
        <taxon>Eukaryota</taxon>
        <taxon>Fungi</taxon>
        <taxon>Dikarya</taxon>
        <taxon>Ascomycota</taxon>
        <taxon>Pezizomycotina</taxon>
        <taxon>Sordariomycetes</taxon>
        <taxon>Sordariomycetidae</taxon>
        <taxon>Diaporthales</taxon>
        <taxon>Diaporthaceae</taxon>
        <taxon>Diaporthe</taxon>
    </lineage>
</organism>
<dbReference type="InterPro" id="IPR047187">
    <property type="entry name" value="SF1_C_Upf1"/>
</dbReference>
<dbReference type="InterPro" id="IPR027417">
    <property type="entry name" value="P-loop_NTPase"/>
</dbReference>
<dbReference type="PANTHER" id="PTHR43788:SF16">
    <property type="entry name" value="HELICASE WITH ZINC FINGER 2"/>
    <property type="match status" value="1"/>
</dbReference>
<evidence type="ECO:0000256" key="5">
    <source>
        <dbReference type="SAM" id="MobiDB-lite"/>
    </source>
</evidence>
<dbReference type="SUPFAM" id="SSF52540">
    <property type="entry name" value="P-loop containing nucleoside triphosphate hydrolases"/>
    <property type="match status" value="1"/>
</dbReference>
<feature type="domain" description="DNA2/NAM7 helicase-like C-terminal" evidence="6">
    <location>
        <begin position="5"/>
        <end position="187"/>
    </location>
</feature>
<keyword evidence="4" id="KW-0067">ATP-binding</keyword>
<dbReference type="EMBL" id="JAWRVE010000048">
    <property type="protein sequence ID" value="KAL1867874.1"/>
    <property type="molecule type" value="Genomic_DNA"/>
</dbReference>
<evidence type="ECO:0000313" key="7">
    <source>
        <dbReference type="EMBL" id="KAL1867874.1"/>
    </source>
</evidence>
<dbReference type="CDD" id="cd18808">
    <property type="entry name" value="SF1_C_Upf1"/>
    <property type="match status" value="1"/>
</dbReference>
<comment type="caution">
    <text evidence="7">The sequence shown here is derived from an EMBL/GenBank/DDBJ whole genome shotgun (WGS) entry which is preliminary data.</text>
</comment>
<keyword evidence="8" id="KW-1185">Reference proteome</keyword>
<dbReference type="PANTHER" id="PTHR43788">
    <property type="entry name" value="DNA2/NAM7 HELICASE FAMILY MEMBER"/>
    <property type="match status" value="1"/>
</dbReference>
<evidence type="ECO:0000256" key="1">
    <source>
        <dbReference type="ARBA" id="ARBA00022741"/>
    </source>
</evidence>
<keyword evidence="3" id="KW-0347">Helicase</keyword>
<dbReference type="InterPro" id="IPR050534">
    <property type="entry name" value="Coronavir_polyprotein_1ab"/>
</dbReference>
<dbReference type="Pfam" id="PF13087">
    <property type="entry name" value="AAA_12"/>
    <property type="match status" value="1"/>
</dbReference>